<dbReference type="EMBL" id="UINC01011119">
    <property type="protein sequence ID" value="SVA49209.1"/>
    <property type="molecule type" value="Genomic_DNA"/>
</dbReference>
<proteinExistence type="predicted"/>
<organism evidence="1">
    <name type="scientific">marine metagenome</name>
    <dbReference type="NCBI Taxonomy" id="408172"/>
    <lineage>
        <taxon>unclassified sequences</taxon>
        <taxon>metagenomes</taxon>
        <taxon>ecological metagenomes</taxon>
    </lineage>
</organism>
<accession>A0A381W9I4</accession>
<protein>
    <submittedName>
        <fullName evidence="1">Uncharacterized protein</fullName>
    </submittedName>
</protein>
<reference evidence="1" key="1">
    <citation type="submission" date="2018-05" db="EMBL/GenBank/DDBJ databases">
        <authorList>
            <person name="Lanie J.A."/>
            <person name="Ng W.-L."/>
            <person name="Kazmierczak K.M."/>
            <person name="Andrzejewski T.M."/>
            <person name="Davidsen T.M."/>
            <person name="Wayne K.J."/>
            <person name="Tettelin H."/>
            <person name="Glass J.I."/>
            <person name="Rusch D."/>
            <person name="Podicherti R."/>
            <person name="Tsui H.-C.T."/>
            <person name="Winkler M.E."/>
        </authorList>
    </citation>
    <scope>NUCLEOTIDE SEQUENCE</scope>
</reference>
<dbReference type="AlphaFoldDB" id="A0A381W9I4"/>
<name>A0A381W9I4_9ZZZZ</name>
<sequence>MAFLQLLGALHVDSFDGLVAVEKKINDY</sequence>
<gene>
    <name evidence="1" type="ORF">METZ01_LOCUS102063</name>
</gene>
<evidence type="ECO:0000313" key="1">
    <source>
        <dbReference type="EMBL" id="SVA49209.1"/>
    </source>
</evidence>